<reference evidence="6 7" key="1">
    <citation type="submission" date="2022-10" db="EMBL/GenBank/DDBJ databases">
        <title>Chitinophaga nivalis PC15 sp. nov., isolated from Pyeongchang county, South Korea.</title>
        <authorList>
            <person name="Trinh H.N."/>
        </authorList>
    </citation>
    <scope>NUCLEOTIDE SEQUENCE [LARGE SCALE GENOMIC DNA]</scope>
    <source>
        <strain evidence="6 7">PC14</strain>
    </source>
</reference>
<dbReference type="HAMAP" id="MF_00299">
    <property type="entry name" value="KptA"/>
    <property type="match status" value="1"/>
</dbReference>
<comment type="similarity">
    <text evidence="1 5">Belongs to the KptA/TPT1 family.</text>
</comment>
<dbReference type="InterPro" id="IPR002745">
    <property type="entry name" value="Ptrans_KptA/Tpt1"/>
</dbReference>
<evidence type="ECO:0000313" key="6">
    <source>
        <dbReference type="EMBL" id="MCW3484808.1"/>
    </source>
</evidence>
<dbReference type="PANTHER" id="PTHR12684:SF2">
    <property type="entry name" value="TRNA 2'-PHOSPHOTRANSFERASE 1"/>
    <property type="match status" value="1"/>
</dbReference>
<keyword evidence="7" id="KW-1185">Reference proteome</keyword>
<dbReference type="EC" id="2.7.1.-" evidence="5"/>
<dbReference type="Proteomes" id="UP001207742">
    <property type="component" value="Unassembled WGS sequence"/>
</dbReference>
<comment type="function">
    <text evidence="4 5">Removes the 2'-phosphate from RNA via an intermediate in which the phosphate is ADP-ribosylated by NAD followed by a presumed transesterification to release the RNA and generate ADP-ribose 1''-2''-cyclic phosphate (APPR&gt;P). May function as an ADP-ribosylase.</text>
</comment>
<dbReference type="InterPro" id="IPR022928">
    <property type="entry name" value="RNA_2'-PTrans_KptA"/>
</dbReference>
<evidence type="ECO:0000256" key="1">
    <source>
        <dbReference type="ARBA" id="ARBA00009836"/>
    </source>
</evidence>
<sequence>MNDNQIKSISKFLSLILRHSPDTIRLQLDTHGWADVATLLRQCHAHGKRFSFAELEEVVRSNDKQRFEFNEDKTRIRANQGHSLNIETDLPVTAPPEFLYHGTVGRFVGAIRNSGLQKMNRQHVHLTADRHTAEQVGGRRGAPVVLSVRSGDMHRDGYTFFLSANNVWLTDAVPPQYIQ</sequence>
<name>A0ABT3ILG8_9BACT</name>
<dbReference type="RefSeq" id="WP_264730699.1">
    <property type="nucleotide sequence ID" value="NZ_JAPDNR010000001.1"/>
</dbReference>
<protein>
    <recommendedName>
        <fullName evidence="5">Probable RNA 2'-phosphotransferase</fullName>
        <ecNumber evidence="5">2.7.1.-</ecNumber>
    </recommendedName>
</protein>
<dbReference type="Gene3D" id="1.10.10.970">
    <property type="entry name" value="RNA 2'-phosphotransferase, Tpt1/KptA family, N-terminal domain"/>
    <property type="match status" value="1"/>
</dbReference>
<gene>
    <name evidence="5" type="primary">kptA</name>
    <name evidence="6" type="ORF">OL497_12925</name>
</gene>
<dbReference type="InterPro" id="IPR042081">
    <property type="entry name" value="RNA_2'-PTrans_C"/>
</dbReference>
<keyword evidence="3 5" id="KW-0520">NAD</keyword>
<dbReference type="Gene3D" id="3.20.170.30">
    <property type="match status" value="1"/>
</dbReference>
<dbReference type="GO" id="GO:0016740">
    <property type="term" value="F:transferase activity"/>
    <property type="evidence" value="ECO:0007669"/>
    <property type="project" value="UniProtKB-KW"/>
</dbReference>
<evidence type="ECO:0000256" key="5">
    <source>
        <dbReference type="HAMAP-Rule" id="MF_00299"/>
    </source>
</evidence>
<evidence type="ECO:0000256" key="2">
    <source>
        <dbReference type="ARBA" id="ARBA00022679"/>
    </source>
</evidence>
<proteinExistence type="inferred from homology"/>
<dbReference type="NCBIfam" id="NF002014">
    <property type="entry name" value="PRK00819.1-4"/>
    <property type="match status" value="1"/>
</dbReference>
<evidence type="ECO:0000256" key="4">
    <source>
        <dbReference type="ARBA" id="ARBA00025212"/>
    </source>
</evidence>
<keyword evidence="2 5" id="KW-0808">Transferase</keyword>
<dbReference type="Pfam" id="PF01885">
    <property type="entry name" value="PTS_2-RNA"/>
    <property type="match status" value="1"/>
</dbReference>
<accession>A0ABT3ILG8</accession>
<dbReference type="InterPro" id="IPR042080">
    <property type="entry name" value="RNA_2'-PTrans_N"/>
</dbReference>
<comment type="caution">
    <text evidence="6">The sequence shown here is derived from an EMBL/GenBank/DDBJ whole genome shotgun (WGS) entry which is preliminary data.</text>
</comment>
<evidence type="ECO:0000256" key="3">
    <source>
        <dbReference type="ARBA" id="ARBA00023027"/>
    </source>
</evidence>
<dbReference type="PANTHER" id="PTHR12684">
    <property type="entry name" value="PUTATIVE PHOSPHOTRANSFERASE"/>
    <property type="match status" value="1"/>
</dbReference>
<dbReference type="EMBL" id="JAPDNS010000001">
    <property type="protein sequence ID" value="MCW3484808.1"/>
    <property type="molecule type" value="Genomic_DNA"/>
</dbReference>
<organism evidence="6 7">
    <name type="scientific">Chitinophaga nivalis</name>
    <dbReference type="NCBI Taxonomy" id="2991709"/>
    <lineage>
        <taxon>Bacteria</taxon>
        <taxon>Pseudomonadati</taxon>
        <taxon>Bacteroidota</taxon>
        <taxon>Chitinophagia</taxon>
        <taxon>Chitinophagales</taxon>
        <taxon>Chitinophagaceae</taxon>
        <taxon>Chitinophaga</taxon>
    </lineage>
</organism>
<evidence type="ECO:0000313" key="7">
    <source>
        <dbReference type="Proteomes" id="UP001207742"/>
    </source>
</evidence>
<dbReference type="SUPFAM" id="SSF56399">
    <property type="entry name" value="ADP-ribosylation"/>
    <property type="match status" value="1"/>
</dbReference>